<dbReference type="OrthoDB" id="2441336at2759"/>
<name>A0A9N9H8G9_9GLOM</name>
<dbReference type="AlphaFoldDB" id="A0A9N9H8G9"/>
<sequence>MLKQKLELLNKEFTTLKTKITTKLQAQQQTITETNAKLTESNRKLETTLKENSENEKVLEQLLKEFK</sequence>
<feature type="coiled-coil region" evidence="1">
    <location>
        <begin position="24"/>
        <end position="65"/>
    </location>
</feature>
<keyword evidence="1" id="KW-0175">Coiled coil</keyword>
<reference evidence="2" key="1">
    <citation type="submission" date="2021-06" db="EMBL/GenBank/DDBJ databases">
        <authorList>
            <person name="Kallberg Y."/>
            <person name="Tangrot J."/>
            <person name="Rosling A."/>
        </authorList>
    </citation>
    <scope>NUCLEOTIDE SEQUENCE</scope>
    <source>
        <strain evidence="2">MT106</strain>
    </source>
</reference>
<protein>
    <submittedName>
        <fullName evidence="2">7837_t:CDS:1</fullName>
    </submittedName>
</protein>
<gene>
    <name evidence="2" type="ORF">AGERDE_LOCUS11558</name>
</gene>
<evidence type="ECO:0000313" key="2">
    <source>
        <dbReference type="EMBL" id="CAG8654972.1"/>
    </source>
</evidence>
<evidence type="ECO:0000256" key="1">
    <source>
        <dbReference type="SAM" id="Coils"/>
    </source>
</evidence>
<accession>A0A9N9H8G9</accession>
<keyword evidence="3" id="KW-1185">Reference proteome</keyword>
<dbReference type="EMBL" id="CAJVPL010005139">
    <property type="protein sequence ID" value="CAG8654972.1"/>
    <property type="molecule type" value="Genomic_DNA"/>
</dbReference>
<feature type="non-terminal residue" evidence="2">
    <location>
        <position position="67"/>
    </location>
</feature>
<organism evidence="2 3">
    <name type="scientific">Ambispora gerdemannii</name>
    <dbReference type="NCBI Taxonomy" id="144530"/>
    <lineage>
        <taxon>Eukaryota</taxon>
        <taxon>Fungi</taxon>
        <taxon>Fungi incertae sedis</taxon>
        <taxon>Mucoromycota</taxon>
        <taxon>Glomeromycotina</taxon>
        <taxon>Glomeromycetes</taxon>
        <taxon>Archaeosporales</taxon>
        <taxon>Ambisporaceae</taxon>
        <taxon>Ambispora</taxon>
    </lineage>
</organism>
<comment type="caution">
    <text evidence="2">The sequence shown here is derived from an EMBL/GenBank/DDBJ whole genome shotgun (WGS) entry which is preliminary data.</text>
</comment>
<evidence type="ECO:0000313" key="3">
    <source>
        <dbReference type="Proteomes" id="UP000789831"/>
    </source>
</evidence>
<dbReference type="Proteomes" id="UP000789831">
    <property type="component" value="Unassembled WGS sequence"/>
</dbReference>
<proteinExistence type="predicted"/>